<reference evidence="2" key="3">
    <citation type="submission" date="2025-08" db="UniProtKB">
        <authorList>
            <consortium name="Ensembl"/>
        </authorList>
    </citation>
    <scope>IDENTIFICATION</scope>
    <source>
        <strain evidence="2">C57BL/6J</strain>
    </source>
</reference>
<dbReference type="AlphaFoldDB" id="A0A2R8VI42"/>
<dbReference type="Ensembl" id="ENSMUST00000230924.2">
    <property type="protein sequence ID" value="ENSMUSP00000155707.2"/>
    <property type="gene ID" value="ENSMUSG00000002524.18"/>
</dbReference>
<dbReference type="ExpressionAtlas" id="A0A2R8VI42">
    <property type="expression patterns" value="baseline and differential"/>
</dbReference>
<keyword evidence="4" id="KW-1185">Reference proteome</keyword>
<dbReference type="Bgee" id="ENSMUSG00000002524">
    <property type="expression patterns" value="Expressed in floor plate of midbrain and 264 other cell types or tissues"/>
</dbReference>
<sequence length="137" mass="13883">MEDSVLQPVLFLGSGTALNAGQWPTRRRVGASSSGCSGGGGSGGSRRQMETSTGHRIHQDGKWTKHRHQAGAASPDARAAGGPPEGQEICNGAEHQECAGETDHRAPAAAAHQPADGSSTAAGTGYHVPGLCGLHLL</sequence>
<evidence type="ECO:0000256" key="1">
    <source>
        <dbReference type="SAM" id="MobiDB-lite"/>
    </source>
</evidence>
<evidence type="ECO:0000313" key="3">
    <source>
        <dbReference type="MGI" id="MGI:1915209"/>
    </source>
</evidence>
<reference evidence="2" key="4">
    <citation type="submission" date="2025-09" db="UniProtKB">
        <authorList>
            <consortium name="Ensembl"/>
        </authorList>
    </citation>
    <scope>IDENTIFICATION</scope>
    <source>
        <strain evidence="2">C57BL/6J</strain>
    </source>
</reference>
<dbReference type="Proteomes" id="UP000000589">
    <property type="component" value="Chromosome 15"/>
</dbReference>
<feature type="compositionally biased region" description="Low complexity" evidence="1">
    <location>
        <begin position="70"/>
        <end position="82"/>
    </location>
</feature>
<feature type="compositionally biased region" description="Basic and acidic residues" evidence="1">
    <location>
        <begin position="94"/>
        <end position="106"/>
    </location>
</feature>
<evidence type="ECO:0000313" key="2">
    <source>
        <dbReference type="Ensembl" id="ENSMUSP00000155707.2"/>
    </source>
</evidence>
<feature type="region of interest" description="Disordered" evidence="1">
    <location>
        <begin position="23"/>
        <end position="122"/>
    </location>
</feature>
<protein>
    <submittedName>
        <fullName evidence="2">Poly-U binding splicing factor 60</fullName>
    </submittedName>
</protein>
<dbReference type="AGR" id="MGI:1915209"/>
<organism evidence="2 4">
    <name type="scientific">Mus musculus</name>
    <name type="common">Mouse</name>
    <dbReference type="NCBI Taxonomy" id="10090"/>
    <lineage>
        <taxon>Eukaryota</taxon>
        <taxon>Metazoa</taxon>
        <taxon>Chordata</taxon>
        <taxon>Craniata</taxon>
        <taxon>Vertebrata</taxon>
        <taxon>Euteleostomi</taxon>
        <taxon>Mammalia</taxon>
        <taxon>Eutheria</taxon>
        <taxon>Euarchontoglires</taxon>
        <taxon>Glires</taxon>
        <taxon>Rodentia</taxon>
        <taxon>Myomorpha</taxon>
        <taxon>Muroidea</taxon>
        <taxon>Muridae</taxon>
        <taxon>Murinae</taxon>
        <taxon>Mus</taxon>
        <taxon>Mus</taxon>
    </lineage>
</organism>
<evidence type="ECO:0000313" key="4">
    <source>
        <dbReference type="Proteomes" id="UP000000589"/>
    </source>
</evidence>
<dbReference type="Antibodypedia" id="28098">
    <property type="antibodies" value="436 antibodies from 34 providers"/>
</dbReference>
<dbReference type="GeneTree" id="ENSGT00940000155594"/>
<accession>A0A2R8VI42</accession>
<proteinExistence type="predicted"/>
<dbReference type="MGI" id="MGI:1915209">
    <property type="gene designation" value="Puf60"/>
</dbReference>
<dbReference type="VEuPathDB" id="HostDB:ENSMUSG00000002524"/>
<reference evidence="2 4" key="2">
    <citation type="journal article" date="2011" name="PLoS Biol.">
        <title>Modernizing reference genome assemblies.</title>
        <authorList>
            <person name="Church D.M."/>
            <person name="Schneider V.A."/>
            <person name="Graves T."/>
            <person name="Auger K."/>
            <person name="Cunningham F."/>
            <person name="Bouk N."/>
            <person name="Chen H.C."/>
            <person name="Agarwala R."/>
            <person name="McLaren W.M."/>
            <person name="Ritchie G.R."/>
            <person name="Albracht D."/>
            <person name="Kremitzki M."/>
            <person name="Rock S."/>
            <person name="Kotkiewicz H."/>
            <person name="Kremitzki C."/>
            <person name="Wollam A."/>
            <person name="Trani L."/>
            <person name="Fulton L."/>
            <person name="Fulton R."/>
            <person name="Matthews L."/>
            <person name="Whitehead S."/>
            <person name="Chow W."/>
            <person name="Torrance J."/>
            <person name="Dunn M."/>
            <person name="Harden G."/>
            <person name="Threadgold G."/>
            <person name="Wood J."/>
            <person name="Collins J."/>
            <person name="Heath P."/>
            <person name="Griffiths G."/>
            <person name="Pelan S."/>
            <person name="Grafham D."/>
            <person name="Eichler E.E."/>
            <person name="Weinstock G."/>
            <person name="Mardis E.R."/>
            <person name="Wilson R.K."/>
            <person name="Howe K."/>
            <person name="Flicek P."/>
            <person name="Hubbard T."/>
        </authorList>
    </citation>
    <scope>NUCLEOTIDE SEQUENCE [LARGE SCALE GENOMIC DNA]</scope>
    <source>
        <strain evidence="2 4">C57BL/6J</strain>
    </source>
</reference>
<gene>
    <name evidence="2 3" type="primary">Puf60</name>
</gene>
<name>A0A2R8VI42_MOUSE</name>
<reference evidence="2 4" key="1">
    <citation type="journal article" date="2009" name="PLoS Biol.">
        <title>Lineage-specific biology revealed by a finished genome assembly of the mouse.</title>
        <authorList>
            <consortium name="Mouse Genome Sequencing Consortium"/>
            <person name="Church D.M."/>
            <person name="Goodstadt L."/>
            <person name="Hillier L.W."/>
            <person name="Zody M.C."/>
            <person name="Goldstein S."/>
            <person name="She X."/>
            <person name="Bult C.J."/>
            <person name="Agarwala R."/>
            <person name="Cherry J.L."/>
            <person name="DiCuccio M."/>
            <person name="Hlavina W."/>
            <person name="Kapustin Y."/>
            <person name="Meric P."/>
            <person name="Maglott D."/>
            <person name="Birtle Z."/>
            <person name="Marques A.C."/>
            <person name="Graves T."/>
            <person name="Zhou S."/>
            <person name="Teague B."/>
            <person name="Potamousis K."/>
            <person name="Churas C."/>
            <person name="Place M."/>
            <person name="Herschleb J."/>
            <person name="Runnheim R."/>
            <person name="Forrest D."/>
            <person name="Amos-Landgraf J."/>
            <person name="Schwartz D.C."/>
            <person name="Cheng Z."/>
            <person name="Lindblad-Toh K."/>
            <person name="Eichler E.E."/>
            <person name="Ponting C.P."/>
        </authorList>
    </citation>
    <scope>NUCLEOTIDE SEQUENCE [LARGE SCALE GENOMIC DNA]</scope>
    <source>
        <strain evidence="2 4">C57BL/6J</strain>
    </source>
</reference>